<dbReference type="Gene3D" id="2.40.10.350">
    <property type="entry name" value="Rod shape-determining protein MreC, domain 2"/>
    <property type="match status" value="1"/>
</dbReference>
<dbReference type="GO" id="GO:0008360">
    <property type="term" value="P:regulation of cell shape"/>
    <property type="evidence" value="ECO:0007669"/>
    <property type="project" value="UniProtKB-KW"/>
</dbReference>
<dbReference type="GO" id="GO:0005886">
    <property type="term" value="C:plasma membrane"/>
    <property type="evidence" value="ECO:0007669"/>
    <property type="project" value="TreeGrafter"/>
</dbReference>
<name>A0A8J6TNV9_9BACT</name>
<comment type="similarity">
    <text evidence="1 5">Belongs to the MreC family.</text>
</comment>
<dbReference type="Proteomes" id="UP000603434">
    <property type="component" value="Unassembled WGS sequence"/>
</dbReference>
<dbReference type="NCBIfam" id="TIGR00219">
    <property type="entry name" value="mreC"/>
    <property type="match status" value="1"/>
</dbReference>
<comment type="function">
    <text evidence="5">Involved in formation and maintenance of cell shape.</text>
</comment>
<sequence>MIIGVVVLIAANIIALSVTSRRYTSFGPGRVAIVLVAPFQEVVTRSIRFARDLWNHYFFLVSVAKENDKLKKAISYAVEEHNRSSELNLANIRLRNLLDFQKSMNHQVLAAEVIGKDPSPWYKTIIIDKGKDDGVKKGMAVVIPEGVAGQVMDVSTHYSKVLLIIDPNSAVDAVVQDTRARGIIKGESWGRCLFKYVLRKDDVRVGVRVVSSGLDGVYPKGLGVGHVSEVIRKNSGIFQEVTVIPFVDFEKLEEVLVVLNPPEHDFGNLK</sequence>
<evidence type="ECO:0000313" key="8">
    <source>
        <dbReference type="Proteomes" id="UP000603434"/>
    </source>
</evidence>
<evidence type="ECO:0000256" key="4">
    <source>
        <dbReference type="ARBA" id="ARBA00032089"/>
    </source>
</evidence>
<dbReference type="Gene3D" id="2.40.10.340">
    <property type="entry name" value="Rod shape-determining protein MreC, domain 1"/>
    <property type="match status" value="1"/>
</dbReference>
<dbReference type="AlphaFoldDB" id="A0A8J6TNV9"/>
<dbReference type="Pfam" id="PF04085">
    <property type="entry name" value="MreC"/>
    <property type="match status" value="1"/>
</dbReference>
<dbReference type="EMBL" id="JACNJH010000231">
    <property type="protein sequence ID" value="MBC8362901.1"/>
    <property type="molecule type" value="Genomic_DNA"/>
</dbReference>
<dbReference type="InterPro" id="IPR055342">
    <property type="entry name" value="MreC_beta-barrel_core"/>
</dbReference>
<evidence type="ECO:0000256" key="5">
    <source>
        <dbReference type="PIRNR" id="PIRNR038471"/>
    </source>
</evidence>
<evidence type="ECO:0000259" key="6">
    <source>
        <dbReference type="Pfam" id="PF04085"/>
    </source>
</evidence>
<dbReference type="InterPro" id="IPR007221">
    <property type="entry name" value="MreC"/>
</dbReference>
<protein>
    <recommendedName>
        <fullName evidence="2 5">Cell shape-determining protein MreC</fullName>
    </recommendedName>
    <alternativeName>
        <fullName evidence="4 5">Cell shape protein MreC</fullName>
    </alternativeName>
</protein>
<dbReference type="PANTHER" id="PTHR34138:SF1">
    <property type="entry name" value="CELL SHAPE-DETERMINING PROTEIN MREC"/>
    <property type="match status" value="1"/>
</dbReference>
<proteinExistence type="inferred from homology"/>
<reference evidence="7 8" key="1">
    <citation type="submission" date="2020-08" db="EMBL/GenBank/DDBJ databases">
        <title>Bridging the membrane lipid divide: bacteria of the FCB group superphylum have the potential to synthesize archaeal ether lipids.</title>
        <authorList>
            <person name="Villanueva L."/>
            <person name="Von Meijenfeldt F.A.B."/>
            <person name="Westbye A.B."/>
            <person name="Yadav S."/>
            <person name="Hopmans E.C."/>
            <person name="Dutilh B.E."/>
            <person name="Sinninghe Damste J.S."/>
        </authorList>
    </citation>
    <scope>NUCLEOTIDE SEQUENCE [LARGE SCALE GENOMIC DNA]</scope>
    <source>
        <strain evidence="7">NIOZ-UU30</strain>
    </source>
</reference>
<accession>A0A8J6TNV9</accession>
<dbReference type="PIRSF" id="PIRSF038471">
    <property type="entry name" value="MreC"/>
    <property type="match status" value="1"/>
</dbReference>
<dbReference type="PANTHER" id="PTHR34138">
    <property type="entry name" value="CELL SHAPE-DETERMINING PROTEIN MREC"/>
    <property type="match status" value="1"/>
</dbReference>
<keyword evidence="3 5" id="KW-0133">Cell shape</keyword>
<evidence type="ECO:0000256" key="2">
    <source>
        <dbReference type="ARBA" id="ARBA00013855"/>
    </source>
</evidence>
<dbReference type="InterPro" id="IPR042177">
    <property type="entry name" value="Cell/Rod_1"/>
</dbReference>
<organism evidence="7 8">
    <name type="scientific">Candidatus Desulfatibia profunda</name>
    <dbReference type="NCBI Taxonomy" id="2841695"/>
    <lineage>
        <taxon>Bacteria</taxon>
        <taxon>Pseudomonadati</taxon>
        <taxon>Thermodesulfobacteriota</taxon>
        <taxon>Desulfobacteria</taxon>
        <taxon>Desulfobacterales</taxon>
        <taxon>Desulfobacterales incertae sedis</taxon>
        <taxon>Candidatus Desulfatibia</taxon>
    </lineage>
</organism>
<comment type="caution">
    <text evidence="7">The sequence shown here is derived from an EMBL/GenBank/DDBJ whole genome shotgun (WGS) entry which is preliminary data.</text>
</comment>
<evidence type="ECO:0000313" key="7">
    <source>
        <dbReference type="EMBL" id="MBC8362901.1"/>
    </source>
</evidence>
<gene>
    <name evidence="7" type="primary">mreC</name>
    <name evidence="7" type="ORF">H8E23_16065</name>
</gene>
<dbReference type="InterPro" id="IPR042175">
    <property type="entry name" value="Cell/Rod_MreC_2"/>
</dbReference>
<evidence type="ECO:0000256" key="3">
    <source>
        <dbReference type="ARBA" id="ARBA00022960"/>
    </source>
</evidence>
<evidence type="ECO:0000256" key="1">
    <source>
        <dbReference type="ARBA" id="ARBA00009369"/>
    </source>
</evidence>
<feature type="domain" description="Rod shape-determining protein MreC beta-barrel core" evidence="6">
    <location>
        <begin position="113"/>
        <end position="258"/>
    </location>
</feature>